<name>A0ACC2UAZ6_9FUNG</name>
<comment type="caution">
    <text evidence="1">The sequence shown here is derived from an EMBL/GenBank/DDBJ whole genome shotgun (WGS) entry which is preliminary data.</text>
</comment>
<reference evidence="1" key="1">
    <citation type="submission" date="2022-04" db="EMBL/GenBank/DDBJ databases">
        <title>Genome of the entomopathogenic fungus Entomophthora muscae.</title>
        <authorList>
            <person name="Elya C."/>
            <person name="Lovett B.R."/>
            <person name="Lee E."/>
            <person name="Macias A.M."/>
            <person name="Hajek A.E."/>
            <person name="De Bivort B.L."/>
            <person name="Kasson M.T."/>
            <person name="De Fine Licht H.H."/>
            <person name="Stajich J.E."/>
        </authorList>
    </citation>
    <scope>NUCLEOTIDE SEQUENCE</scope>
    <source>
        <strain evidence="1">Berkeley</strain>
    </source>
</reference>
<proteinExistence type="predicted"/>
<sequence>MDSGGSRFKDFTFFFSSDVDLPLEVKICNLEGSRNPNSYSELVKDPDLRLKGVNQLGRKSDLYVECYVASDHCDSLTLSHRTRYKTFTHSWSVMPLANTSFLLNFVSLRAFEAKKFYLLSLCFPYNNIAF</sequence>
<protein>
    <submittedName>
        <fullName evidence="1">Phosphatidylinositol (PI) 3-kinase</fullName>
        <ecNumber evidence="1">2.7.1.137</ecNumber>
    </submittedName>
</protein>
<organism evidence="1 2">
    <name type="scientific">Entomophthora muscae</name>
    <dbReference type="NCBI Taxonomy" id="34485"/>
    <lineage>
        <taxon>Eukaryota</taxon>
        <taxon>Fungi</taxon>
        <taxon>Fungi incertae sedis</taxon>
        <taxon>Zoopagomycota</taxon>
        <taxon>Entomophthoromycotina</taxon>
        <taxon>Entomophthoromycetes</taxon>
        <taxon>Entomophthorales</taxon>
        <taxon>Entomophthoraceae</taxon>
        <taxon>Entomophthora</taxon>
    </lineage>
</organism>
<evidence type="ECO:0000313" key="2">
    <source>
        <dbReference type="Proteomes" id="UP001165960"/>
    </source>
</evidence>
<accession>A0ACC2UAZ6</accession>
<gene>
    <name evidence="1" type="primary">VPS34_2</name>
    <name evidence="1" type="ORF">DSO57_1029143</name>
</gene>
<keyword evidence="2" id="KW-1185">Reference proteome</keyword>
<dbReference type="EC" id="2.7.1.137" evidence="1"/>
<evidence type="ECO:0000313" key="1">
    <source>
        <dbReference type="EMBL" id="KAJ9083952.1"/>
    </source>
</evidence>
<dbReference type="Proteomes" id="UP001165960">
    <property type="component" value="Unassembled WGS sequence"/>
</dbReference>
<keyword evidence="1" id="KW-0808">Transferase</keyword>
<dbReference type="EMBL" id="QTSX02000900">
    <property type="protein sequence ID" value="KAJ9083952.1"/>
    <property type="molecule type" value="Genomic_DNA"/>
</dbReference>